<dbReference type="Gene3D" id="1.10.1200.10">
    <property type="entry name" value="ACP-like"/>
    <property type="match status" value="1"/>
</dbReference>
<accession>A0A380TJI7</accession>
<dbReference type="InterPro" id="IPR009081">
    <property type="entry name" value="PP-bd_ACP"/>
</dbReference>
<dbReference type="PROSITE" id="PS50075">
    <property type="entry name" value="CARRIER"/>
    <property type="match status" value="1"/>
</dbReference>
<sequence>MNEDVLRQIVCTALLEIAPEVEIEKLDPEVSFHDQIDFDSVDYLNLMLHLEKVLGIHIPDSAYTRLSSLEGCLTYLDPLLADRPQPPEET</sequence>
<dbReference type="SUPFAM" id="SSF47336">
    <property type="entry name" value="ACP-like"/>
    <property type="match status" value="1"/>
</dbReference>
<dbReference type="EMBL" id="UIDG01000631">
    <property type="protein sequence ID" value="SUS08600.1"/>
    <property type="molecule type" value="Genomic_DNA"/>
</dbReference>
<feature type="domain" description="Carrier" evidence="1">
    <location>
        <begin position="4"/>
        <end position="80"/>
    </location>
</feature>
<proteinExistence type="predicted"/>
<name>A0A380TJI7_9ZZZZ</name>
<dbReference type="Pfam" id="PF00550">
    <property type="entry name" value="PP-binding"/>
    <property type="match status" value="1"/>
</dbReference>
<reference evidence="2" key="1">
    <citation type="submission" date="2018-07" db="EMBL/GenBank/DDBJ databases">
        <authorList>
            <person name="Quirk P.G."/>
            <person name="Krulwich T.A."/>
        </authorList>
    </citation>
    <scope>NUCLEOTIDE SEQUENCE</scope>
</reference>
<evidence type="ECO:0000313" key="2">
    <source>
        <dbReference type="EMBL" id="SUS08600.1"/>
    </source>
</evidence>
<protein>
    <submittedName>
        <fullName evidence="2">Acyl carrier protein familyprotein</fullName>
    </submittedName>
</protein>
<dbReference type="InterPro" id="IPR036736">
    <property type="entry name" value="ACP-like_sf"/>
</dbReference>
<evidence type="ECO:0000259" key="1">
    <source>
        <dbReference type="PROSITE" id="PS50075"/>
    </source>
</evidence>
<dbReference type="AlphaFoldDB" id="A0A380TJI7"/>
<gene>
    <name evidence="2" type="ORF">DF3PB_770012</name>
</gene>
<organism evidence="2">
    <name type="scientific">metagenome</name>
    <dbReference type="NCBI Taxonomy" id="256318"/>
    <lineage>
        <taxon>unclassified sequences</taxon>
        <taxon>metagenomes</taxon>
    </lineage>
</organism>